<dbReference type="CAZy" id="GH67">
    <property type="family name" value="Glycoside Hydrolase Family 67"/>
</dbReference>
<dbReference type="Gene3D" id="3.20.20.80">
    <property type="entry name" value="Glycosidases"/>
    <property type="match status" value="1"/>
</dbReference>
<gene>
    <name evidence="3" type="ordered locus">Sked_33210</name>
</gene>
<dbReference type="GO" id="GO:0046559">
    <property type="term" value="F:alpha-glucuronidase activity"/>
    <property type="evidence" value="ECO:0007669"/>
    <property type="project" value="UniProtKB-EC"/>
</dbReference>
<proteinExistence type="predicted"/>
<evidence type="ECO:0000313" key="4">
    <source>
        <dbReference type="Proteomes" id="UP000000322"/>
    </source>
</evidence>
<dbReference type="GO" id="GO:0045493">
    <property type="term" value="P:xylan catabolic process"/>
    <property type="evidence" value="ECO:0007669"/>
    <property type="project" value="InterPro"/>
</dbReference>
<dbReference type="InterPro" id="IPR017853">
    <property type="entry name" value="GH"/>
</dbReference>
<keyword evidence="4" id="KW-1185">Reference proteome</keyword>
<dbReference type="SUPFAM" id="SSF51445">
    <property type="entry name" value="(Trans)glycosidases"/>
    <property type="match status" value="1"/>
</dbReference>
<dbReference type="AlphaFoldDB" id="D1BDZ5"/>
<dbReference type="EC" id="3.2.1.139" evidence="3"/>
<protein>
    <submittedName>
        <fullName evidence="3">Alpha-glucuronidase</fullName>
        <ecNumber evidence="3">3.2.1.139</ecNumber>
    </submittedName>
</protein>
<dbReference type="KEGG" id="ske:Sked_33210"/>
<organism evidence="3 4">
    <name type="scientific">Sanguibacter keddieii (strain ATCC 51767 / DSM 10542 / NCFB 3025 / ST-74)</name>
    <dbReference type="NCBI Taxonomy" id="446469"/>
    <lineage>
        <taxon>Bacteria</taxon>
        <taxon>Bacillati</taxon>
        <taxon>Actinomycetota</taxon>
        <taxon>Actinomycetes</taxon>
        <taxon>Micrococcales</taxon>
        <taxon>Sanguibacteraceae</taxon>
        <taxon>Sanguibacter</taxon>
    </lineage>
</organism>
<name>D1BDZ5_SANKS</name>
<keyword evidence="3" id="KW-0326">Glycosidase</keyword>
<reference evidence="3 4" key="1">
    <citation type="journal article" date="2009" name="Stand. Genomic Sci.">
        <title>Complete genome sequence of Sanguibacter keddieii type strain (ST-74).</title>
        <authorList>
            <person name="Ivanova N."/>
            <person name="Sikorski J."/>
            <person name="Sims D."/>
            <person name="Brettin T."/>
            <person name="Detter J.C."/>
            <person name="Han C."/>
            <person name="Lapidus A."/>
            <person name="Copeland A."/>
            <person name="Glavina Del Rio T."/>
            <person name="Nolan M."/>
            <person name="Chen F."/>
            <person name="Lucas S."/>
            <person name="Tice H."/>
            <person name="Cheng J.F."/>
            <person name="Bruce D."/>
            <person name="Goodwin L."/>
            <person name="Pitluck S."/>
            <person name="Pati A."/>
            <person name="Mavromatis K."/>
            <person name="Chen A."/>
            <person name="Palaniappan K."/>
            <person name="D'haeseleer P."/>
            <person name="Chain P."/>
            <person name="Bristow J."/>
            <person name="Eisen J.A."/>
            <person name="Markowitz V."/>
            <person name="Hugenholtz P."/>
            <person name="Goker M."/>
            <person name="Pukall R."/>
            <person name="Klenk H.P."/>
            <person name="Kyrpides N.C."/>
        </authorList>
    </citation>
    <scope>NUCLEOTIDE SEQUENCE [LARGE SCALE GENOMIC DNA]</scope>
    <source>
        <strain evidence="4">ATCC 51767 / DSM 10542 / NCFB 3025 / ST-74</strain>
    </source>
</reference>
<accession>D1BDZ5</accession>
<dbReference type="GO" id="GO:0005576">
    <property type="term" value="C:extracellular region"/>
    <property type="evidence" value="ECO:0007669"/>
    <property type="project" value="InterPro"/>
</dbReference>
<dbReference type="InterPro" id="IPR037054">
    <property type="entry name" value="A-glucoronidase_C_sf"/>
</dbReference>
<dbReference type="eggNOG" id="COG3661">
    <property type="taxonomic scope" value="Bacteria"/>
</dbReference>
<dbReference type="OrthoDB" id="339499at2"/>
<sequence>MIPQTEGTHPAWLPDAALVHLAAADAVVLGDGPLVDTVRTEVAHAATLGGGETAPRPAGGASPDRLVLALLDAVPDDAPEQLREAVDLVQRAPGDEGFVEVRRTGAAGTTVTMLATTGHGLLHAWFHLVRQGAAVLGVRPEGDRSGAQASLRVEAHEPAHALRVLDHWDNVSVHPVMGQVERGYSGGSLFYDDGALRPDLGRVRQYARLLAASGVNRVALNNVNVGRREAQLLTTHLDDVVALADAFRPYGIRVHLSVSFASPVVLGGLGTADPVDPEVQAWWAQTAAAVYAAVPDFGGFVVKADSEGQPGPFTYGRDHADGANMLARALGPHDGVVHWRAFVYDHHQDWRDRSTDRARAAHDHFAPLDGRFDENVVLQVKLGPVDFQVREPLSPVITVMPQTRVAVEVQVTQEYTGQQQHVAYLAPQWTDAMQTRPWGDDGPAVHDVTSGRATLARRGITGGGLAAVSNVGQDVFWTGHPFAQANLYAYGRLAWDPTLTAEAILDEWVGLTFGDAPDELRTTVRDLLSGSLDVYEQYTAPLGVGFMVSPTRQHYGPDVDGYEYTAWGTYHFADRDGVGVDRSCATGTGYAGLYPPGLAATYESLSTCPDELLLFFHHVPYSHRLHSGTTVVQHIYDTHFAGVERVEEMVTAWEKVAPLADPALAGRVGERLAEQLRSAVEWRDQLNTYFFRKSGVPDGRGRRIY</sequence>
<dbReference type="InterPro" id="IPR011099">
    <property type="entry name" value="Glyco_hydro_67_C"/>
</dbReference>
<keyword evidence="3" id="KW-0378">Hydrolase</keyword>
<evidence type="ECO:0000313" key="3">
    <source>
        <dbReference type="EMBL" id="ACZ23216.1"/>
    </source>
</evidence>
<dbReference type="Proteomes" id="UP000000322">
    <property type="component" value="Chromosome"/>
</dbReference>
<evidence type="ECO:0000259" key="1">
    <source>
        <dbReference type="Pfam" id="PF07477"/>
    </source>
</evidence>
<dbReference type="Pfam" id="PF07488">
    <property type="entry name" value="Glyco_hydro_67M"/>
    <property type="match status" value="1"/>
</dbReference>
<feature type="domain" description="Glycosyl hydrolase family 67 catalytic" evidence="2">
    <location>
        <begin position="154"/>
        <end position="477"/>
    </location>
</feature>
<dbReference type="Gene3D" id="3.90.1330.10">
    <property type="entry name" value="Alpha-glucuronidase, C-terminal domain"/>
    <property type="match status" value="1"/>
</dbReference>
<dbReference type="PANTHER" id="PTHR39207">
    <property type="entry name" value="ALPHA-GLUCURONIDASE A"/>
    <property type="match status" value="1"/>
</dbReference>
<dbReference type="STRING" id="446469.Sked_33210"/>
<dbReference type="PANTHER" id="PTHR39207:SF1">
    <property type="entry name" value="ALPHA-GLUCURONIDASE A"/>
    <property type="match status" value="1"/>
</dbReference>
<evidence type="ECO:0000259" key="2">
    <source>
        <dbReference type="Pfam" id="PF07488"/>
    </source>
</evidence>
<feature type="domain" description="Glycosyl hydrolase family 67 C-terminal" evidence="1">
    <location>
        <begin position="478"/>
        <end position="702"/>
    </location>
</feature>
<dbReference type="InterPro" id="IPR011100">
    <property type="entry name" value="Glyco_hydro_67_cat"/>
</dbReference>
<dbReference type="RefSeq" id="WP_012868284.1">
    <property type="nucleotide sequence ID" value="NC_013521.1"/>
</dbReference>
<dbReference type="GO" id="GO:0033939">
    <property type="term" value="F:xylan alpha-1,2-glucuronosidase activity"/>
    <property type="evidence" value="ECO:0007669"/>
    <property type="project" value="TreeGrafter"/>
</dbReference>
<dbReference type="Pfam" id="PF07477">
    <property type="entry name" value="Glyco_hydro_67C"/>
    <property type="match status" value="1"/>
</dbReference>
<dbReference type="HOGENOM" id="CLU_007125_1_0_11"/>
<dbReference type="EMBL" id="CP001819">
    <property type="protein sequence ID" value="ACZ23216.1"/>
    <property type="molecule type" value="Genomic_DNA"/>
</dbReference>